<keyword evidence="1" id="KW-1133">Transmembrane helix</keyword>
<reference evidence="4" key="1">
    <citation type="submission" date="2015-09" db="EMBL/GenBank/DDBJ databases">
        <authorList>
            <person name="Graham D.E."/>
            <person name="Mahan K.M."/>
            <person name="Klingeman D.M."/>
            <person name="Fida T."/>
            <person name="Giannone R.J."/>
            <person name="Hettich R.L."/>
            <person name="Parry R.J."/>
            <person name="Spain J.C."/>
        </authorList>
    </citation>
    <scope>NUCLEOTIDE SEQUENCE [LARGE SCALE GENOMIC DNA]</scope>
    <source>
        <strain evidence="4">JCM 4701</strain>
    </source>
</reference>
<dbReference type="Proteomes" id="UP000236047">
    <property type="component" value="Unassembled WGS sequence"/>
</dbReference>
<keyword evidence="4" id="KW-1185">Reference proteome</keyword>
<dbReference type="AlphaFoldDB" id="A0A2N8PNK2"/>
<comment type="caution">
    <text evidence="3">The sequence shown here is derived from an EMBL/GenBank/DDBJ whole genome shotgun (WGS) entry which is preliminary data.</text>
</comment>
<evidence type="ECO:0000256" key="1">
    <source>
        <dbReference type="SAM" id="Phobius"/>
    </source>
</evidence>
<sequence length="200" mass="20858">MWQIVLALTPAVVVLFVLGWLALALGLALWSLRAPHRHAPRTAARFLLAAWVLLMLVVTLTPTQPIGSADATFWWRPGGGLLELGAQLEPGEVALLVRRQIAGTALFLPVPLLLRFAAPRWSAAGAFLLGVGLSVAIEVAQLLMRAGRVADIDDVLCAAAGTVVGAALALLAKGAAVALHRRARSGRAVRAAAAPAPEEA</sequence>
<proteinExistence type="predicted"/>
<feature type="transmembrane region" description="Helical" evidence="1">
    <location>
        <begin position="6"/>
        <end position="30"/>
    </location>
</feature>
<dbReference type="InterPro" id="IPR006976">
    <property type="entry name" value="VanZ-like"/>
</dbReference>
<feature type="domain" description="VanZ-like" evidence="2">
    <location>
        <begin position="55"/>
        <end position="172"/>
    </location>
</feature>
<feature type="transmembrane region" description="Helical" evidence="1">
    <location>
        <begin position="42"/>
        <end position="60"/>
    </location>
</feature>
<dbReference type="RefSeq" id="WP_102924223.1">
    <property type="nucleotide sequence ID" value="NZ_LJSN01000002.1"/>
</dbReference>
<dbReference type="EMBL" id="LJSN01000002">
    <property type="protein sequence ID" value="PNE42609.1"/>
    <property type="molecule type" value="Genomic_DNA"/>
</dbReference>
<keyword evidence="1" id="KW-0812">Transmembrane</keyword>
<evidence type="ECO:0000313" key="4">
    <source>
        <dbReference type="Proteomes" id="UP000236047"/>
    </source>
</evidence>
<accession>A0A2N8PNK2</accession>
<name>A0A2N8PNK2_STRNR</name>
<protein>
    <recommendedName>
        <fullName evidence="2">VanZ-like domain-containing protein</fullName>
    </recommendedName>
</protein>
<gene>
    <name evidence="3" type="ORF">AOB60_19505</name>
</gene>
<evidence type="ECO:0000259" key="2">
    <source>
        <dbReference type="Pfam" id="PF04892"/>
    </source>
</evidence>
<dbReference type="Pfam" id="PF04892">
    <property type="entry name" value="VanZ"/>
    <property type="match status" value="1"/>
</dbReference>
<feature type="transmembrane region" description="Helical" evidence="1">
    <location>
        <begin position="121"/>
        <end position="143"/>
    </location>
</feature>
<evidence type="ECO:0000313" key="3">
    <source>
        <dbReference type="EMBL" id="PNE42609.1"/>
    </source>
</evidence>
<keyword evidence="1" id="KW-0472">Membrane</keyword>
<feature type="transmembrane region" description="Helical" evidence="1">
    <location>
        <begin position="155"/>
        <end position="179"/>
    </location>
</feature>
<organism evidence="3 4">
    <name type="scientific">Streptomyces noursei</name>
    <name type="common">Streptomyces albulus</name>
    <dbReference type="NCBI Taxonomy" id="1971"/>
    <lineage>
        <taxon>Bacteria</taxon>
        <taxon>Bacillati</taxon>
        <taxon>Actinomycetota</taxon>
        <taxon>Actinomycetes</taxon>
        <taxon>Kitasatosporales</taxon>
        <taxon>Streptomycetaceae</taxon>
        <taxon>Streptomyces</taxon>
    </lineage>
</organism>